<keyword evidence="1" id="KW-1133">Transmembrane helix</keyword>
<dbReference type="AlphaFoldDB" id="A0A6C0DF02"/>
<feature type="transmembrane region" description="Helical" evidence="1">
    <location>
        <begin position="6"/>
        <end position="23"/>
    </location>
</feature>
<proteinExistence type="predicted"/>
<organism evidence="2">
    <name type="scientific">viral metagenome</name>
    <dbReference type="NCBI Taxonomy" id="1070528"/>
    <lineage>
        <taxon>unclassified sequences</taxon>
        <taxon>metagenomes</taxon>
        <taxon>organismal metagenomes</taxon>
    </lineage>
</organism>
<feature type="transmembrane region" description="Helical" evidence="1">
    <location>
        <begin position="30"/>
        <end position="48"/>
    </location>
</feature>
<sequence>MEFFIPGLFIFLIAVLVSFFLVPKATPMTAAILAIAFLTYGVYDHYQLFASEYKLSTWQEGLKIYAPFIMVGMIIMYSIYGMIAFFTGGAVPVPSMPEMPIMSNVPSLNQLSNQMTNTFTNVANSIGNASSNIFSNNKGNNGSSFKNSITNFANNLGNSLGFNNNENKLSRSAAEVI</sequence>
<dbReference type="EMBL" id="MN739589">
    <property type="protein sequence ID" value="QHT14764.1"/>
    <property type="molecule type" value="Genomic_DNA"/>
</dbReference>
<evidence type="ECO:0000256" key="1">
    <source>
        <dbReference type="SAM" id="Phobius"/>
    </source>
</evidence>
<protein>
    <submittedName>
        <fullName evidence="2">Uncharacterized protein</fullName>
    </submittedName>
</protein>
<evidence type="ECO:0000313" key="2">
    <source>
        <dbReference type="EMBL" id="QHT14764.1"/>
    </source>
</evidence>
<accession>A0A6C0DF02</accession>
<name>A0A6C0DF02_9ZZZZ</name>
<feature type="transmembrane region" description="Helical" evidence="1">
    <location>
        <begin position="68"/>
        <end position="93"/>
    </location>
</feature>
<reference evidence="2" key="1">
    <citation type="journal article" date="2020" name="Nature">
        <title>Giant virus diversity and host interactions through global metagenomics.</title>
        <authorList>
            <person name="Schulz F."/>
            <person name="Roux S."/>
            <person name="Paez-Espino D."/>
            <person name="Jungbluth S."/>
            <person name="Walsh D.A."/>
            <person name="Denef V.J."/>
            <person name="McMahon K.D."/>
            <person name="Konstantinidis K.T."/>
            <person name="Eloe-Fadrosh E.A."/>
            <person name="Kyrpides N.C."/>
            <person name="Woyke T."/>
        </authorList>
    </citation>
    <scope>NUCLEOTIDE SEQUENCE</scope>
    <source>
        <strain evidence="2">GVMAG-M-3300023174-141</strain>
    </source>
</reference>
<keyword evidence="1" id="KW-0472">Membrane</keyword>
<keyword evidence="1" id="KW-0812">Transmembrane</keyword>